<name>B7JBA8_ACIF2</name>
<dbReference type="PaxDb" id="243159-AFE_3228"/>
<dbReference type="AlphaFoldDB" id="B7JBA8"/>
<proteinExistence type="predicted"/>
<dbReference type="Proteomes" id="UP000001362">
    <property type="component" value="Chromosome"/>
</dbReference>
<dbReference type="KEGG" id="afr:AFE_3228"/>
<accession>B7JBA8</accession>
<dbReference type="EMBL" id="CP001219">
    <property type="protein sequence ID" value="ACK77954.1"/>
    <property type="molecule type" value="Genomic_DNA"/>
</dbReference>
<sequence length="59" mass="6895">MNEEDYYGIFGDWLICCSKTPISDEWFSLFFGLDLQMTHDLVLTLWSGYDLWRPLPASG</sequence>
<evidence type="ECO:0000313" key="2">
    <source>
        <dbReference type="Proteomes" id="UP000001362"/>
    </source>
</evidence>
<gene>
    <name evidence="1" type="ordered locus">AFE_3228</name>
</gene>
<evidence type="ECO:0000313" key="1">
    <source>
        <dbReference type="EMBL" id="ACK77954.1"/>
    </source>
</evidence>
<organism evidence="1 2">
    <name type="scientific">Acidithiobacillus ferrooxidans (strain ATCC 23270 / DSM 14882 / CIP 104768 / NCIMB 8455)</name>
    <name type="common">Ferrobacillus ferrooxidans (strain ATCC 23270)</name>
    <dbReference type="NCBI Taxonomy" id="243159"/>
    <lineage>
        <taxon>Bacteria</taxon>
        <taxon>Pseudomonadati</taxon>
        <taxon>Pseudomonadota</taxon>
        <taxon>Acidithiobacillia</taxon>
        <taxon>Acidithiobacillales</taxon>
        <taxon>Acidithiobacillaceae</taxon>
        <taxon>Acidithiobacillus</taxon>
    </lineage>
</organism>
<keyword evidence="2" id="KW-1185">Reference proteome</keyword>
<protein>
    <submittedName>
        <fullName evidence="1">Uncharacterized protein</fullName>
    </submittedName>
</protein>
<dbReference type="HOGENOM" id="CLU_2949647_0_0_6"/>
<reference evidence="1 2" key="1">
    <citation type="journal article" date="2008" name="BMC Genomics">
        <title>Acidithiobacillus ferrooxidans metabolism: from genome sequence to industrial applications.</title>
        <authorList>
            <person name="Valdes J."/>
            <person name="Pedroso I."/>
            <person name="Quatrini R."/>
            <person name="Dodson R.J."/>
            <person name="Tettelin H."/>
            <person name="Blake R.II."/>
            <person name="Eisen J.A."/>
            <person name="Holmes D.S."/>
        </authorList>
    </citation>
    <scope>NUCLEOTIDE SEQUENCE [LARGE SCALE GENOMIC DNA]</scope>
    <source>
        <strain evidence="2">ATCC 23270 / DSM 14882 / CIP 104768 / NCIMB 8455</strain>
    </source>
</reference>